<dbReference type="InterPro" id="IPR028190">
    <property type="entry name" value="Ntox21"/>
</dbReference>
<dbReference type="InterPro" id="IPR038181">
    <property type="entry name" value="Ntox21_sf"/>
</dbReference>
<reference evidence="3 4" key="1">
    <citation type="submission" date="2016-10" db="EMBL/GenBank/DDBJ databases">
        <authorList>
            <person name="de Groot N.N."/>
        </authorList>
    </citation>
    <scope>NUCLEOTIDE SEQUENCE [LARGE SCALE GENOMIC DNA]</scope>
    <source>
        <strain evidence="3 4">DSM 28129</strain>
    </source>
</reference>
<evidence type="ECO:0000256" key="1">
    <source>
        <dbReference type="SAM" id="Coils"/>
    </source>
</evidence>
<accession>A0A1G7VIL1</accession>
<proteinExistence type="predicted"/>
<dbReference type="CDD" id="cd20685">
    <property type="entry name" value="CdiA-CT_Ecl_RNase-like"/>
    <property type="match status" value="1"/>
</dbReference>
<evidence type="ECO:0000313" key="3">
    <source>
        <dbReference type="EMBL" id="SDG59239.1"/>
    </source>
</evidence>
<feature type="coiled-coil region" evidence="1">
    <location>
        <begin position="33"/>
        <end position="61"/>
    </location>
</feature>
<name>A0A1G7VIL1_9BACL</name>
<dbReference type="Gene3D" id="3.10.380.20">
    <property type="entry name" value="Novel toxin 21 (CdiA), C-terminal domain"/>
    <property type="match status" value="1"/>
</dbReference>
<sequence>MYIPDSYYAASRQSWGAELIGKSFDQLYVKYQMELLSKQLKRDMEQRERELKQQITNFFEDVTGASALRTLTSPDTSPLDALIALSSISLPGVKGKPGNPLKTQKAGKTLKLTSTQAGDLANYLGFKIVKGASIKKQPVYTNGKIFISPDVDSHIGGVWKAAKTIKDLGSKETRYGTYDVFLNYVGK</sequence>
<organism evidence="3 4">
    <name type="scientific">Fontibacillus panacisegetis</name>
    <dbReference type="NCBI Taxonomy" id="670482"/>
    <lineage>
        <taxon>Bacteria</taxon>
        <taxon>Bacillati</taxon>
        <taxon>Bacillota</taxon>
        <taxon>Bacilli</taxon>
        <taxon>Bacillales</taxon>
        <taxon>Paenibacillaceae</taxon>
        <taxon>Fontibacillus</taxon>
    </lineage>
</organism>
<dbReference type="Proteomes" id="UP000198972">
    <property type="component" value="Unassembled WGS sequence"/>
</dbReference>
<gene>
    <name evidence="3" type="ORF">SAMN04488542_1693</name>
</gene>
<dbReference type="RefSeq" id="WP_217640082.1">
    <property type="nucleotide sequence ID" value="NZ_FNBG01000069.1"/>
</dbReference>
<dbReference type="EMBL" id="FNBG01000069">
    <property type="protein sequence ID" value="SDG59239.1"/>
    <property type="molecule type" value="Genomic_DNA"/>
</dbReference>
<feature type="domain" description="Novel toxin 21" evidence="2">
    <location>
        <begin position="119"/>
        <end position="186"/>
    </location>
</feature>
<protein>
    <submittedName>
        <fullName evidence="3">Novel toxin 21</fullName>
    </submittedName>
</protein>
<evidence type="ECO:0000259" key="2">
    <source>
        <dbReference type="Pfam" id="PF15526"/>
    </source>
</evidence>
<evidence type="ECO:0000313" key="4">
    <source>
        <dbReference type="Proteomes" id="UP000198972"/>
    </source>
</evidence>
<keyword evidence="1" id="KW-0175">Coiled coil</keyword>
<keyword evidence="4" id="KW-1185">Reference proteome</keyword>
<dbReference type="AlphaFoldDB" id="A0A1G7VIL1"/>
<dbReference type="Pfam" id="PF15526">
    <property type="entry name" value="Ntox21"/>
    <property type="match status" value="1"/>
</dbReference>
<dbReference type="STRING" id="670482.SAMN04488542_1693"/>